<dbReference type="OrthoDB" id="2019491at2759"/>
<dbReference type="EMBL" id="KQ414667">
    <property type="protein sequence ID" value="KOC64768.1"/>
    <property type="molecule type" value="Genomic_DNA"/>
</dbReference>
<dbReference type="InterPro" id="IPR005139">
    <property type="entry name" value="PCRF"/>
</dbReference>
<proteinExistence type="inferred from homology"/>
<dbReference type="SMART" id="SM00937">
    <property type="entry name" value="PCRF"/>
    <property type="match status" value="1"/>
</dbReference>
<dbReference type="AlphaFoldDB" id="A0A0L7R1Q0"/>
<evidence type="ECO:0000256" key="1">
    <source>
        <dbReference type="ARBA" id="ARBA00010835"/>
    </source>
</evidence>
<evidence type="ECO:0000313" key="6">
    <source>
        <dbReference type="Proteomes" id="UP000053825"/>
    </source>
</evidence>
<comment type="similarity">
    <text evidence="1">Belongs to the prokaryotic/mitochondrial release factor family.</text>
</comment>
<gene>
    <name evidence="5" type="ORF">WH47_00271</name>
</gene>
<evidence type="ECO:0000313" key="5">
    <source>
        <dbReference type="EMBL" id="KOC64768.1"/>
    </source>
</evidence>
<sequence>MLFLIKGCTFSACRYYGNIISRAKLLESWCQLFPNLNRKLPSINKLFSTEKNLFVINANVQRYLNNLMNAYQSEDEIKGTISEIFKLHNISLLLDKKIKIIENLKNLSDLISGNEEMKDLAKEEESLYKQQLLEVDEKIINIILQHLGGGYYDNVIMEVVPGVGGQEAMIFVQDLFNMYIGYLDYLGFTYEIMELLECEPNGLRKASLLISDSKAFEKLQYESGVHRVQRVPATEKSGRLHTSTAVVTIIPEPKDVEIQLEEKDLKIEAKKASGPGGQHVNSTNSAIRITHLPTGKVVTCHTDRSQIKNKKLALMKLKSLLYEEQMNEHDSIISEMRKKQMGSKLRNEKIRTYNFNQDRVTDHRISNGTMHNLKDFMRDGVGLEELEDRLNKDMSQKTLLEIIEKTDSQLK</sequence>
<dbReference type="STRING" id="597456.A0A0L7R1Q0"/>
<dbReference type="Pfam" id="PF00472">
    <property type="entry name" value="RF-1"/>
    <property type="match status" value="1"/>
</dbReference>
<evidence type="ECO:0000256" key="2">
    <source>
        <dbReference type="ARBA" id="ARBA00022481"/>
    </source>
</evidence>
<keyword evidence="2" id="KW-0488">Methylation</keyword>
<feature type="domain" description="Peptide chain release factor" evidence="4">
    <location>
        <begin position="106"/>
        <end position="222"/>
    </location>
</feature>
<dbReference type="InterPro" id="IPR045853">
    <property type="entry name" value="Pep_chain_release_fac_I_sf"/>
</dbReference>
<keyword evidence="3" id="KW-0648">Protein biosynthesis</keyword>
<name>A0A0L7R1Q0_9HYME</name>
<dbReference type="PANTHER" id="PTHR43804:SF7">
    <property type="entry name" value="LD18447P"/>
    <property type="match status" value="1"/>
</dbReference>
<dbReference type="Proteomes" id="UP000053825">
    <property type="component" value="Unassembled WGS sequence"/>
</dbReference>
<dbReference type="Pfam" id="PF03462">
    <property type="entry name" value="PCRF"/>
    <property type="match status" value="1"/>
</dbReference>
<dbReference type="FunFam" id="3.30.160.20:FF:000004">
    <property type="entry name" value="Peptide chain release factor 1"/>
    <property type="match status" value="1"/>
</dbReference>
<evidence type="ECO:0000259" key="4">
    <source>
        <dbReference type="SMART" id="SM00937"/>
    </source>
</evidence>
<dbReference type="GO" id="GO:0005737">
    <property type="term" value="C:cytoplasm"/>
    <property type="evidence" value="ECO:0007669"/>
    <property type="project" value="UniProtKB-ARBA"/>
</dbReference>
<reference evidence="5 6" key="1">
    <citation type="submission" date="2015-07" db="EMBL/GenBank/DDBJ databases">
        <title>The genome of Habropoda laboriosa.</title>
        <authorList>
            <person name="Pan H."/>
            <person name="Kapheim K."/>
        </authorList>
    </citation>
    <scope>NUCLEOTIDE SEQUENCE [LARGE SCALE GENOMIC DNA]</scope>
    <source>
        <strain evidence="5">0110345459</strain>
    </source>
</reference>
<organism evidence="5 6">
    <name type="scientific">Habropoda laboriosa</name>
    <dbReference type="NCBI Taxonomy" id="597456"/>
    <lineage>
        <taxon>Eukaryota</taxon>
        <taxon>Metazoa</taxon>
        <taxon>Ecdysozoa</taxon>
        <taxon>Arthropoda</taxon>
        <taxon>Hexapoda</taxon>
        <taxon>Insecta</taxon>
        <taxon>Pterygota</taxon>
        <taxon>Neoptera</taxon>
        <taxon>Endopterygota</taxon>
        <taxon>Hymenoptera</taxon>
        <taxon>Apocrita</taxon>
        <taxon>Aculeata</taxon>
        <taxon>Apoidea</taxon>
        <taxon>Anthophila</taxon>
        <taxon>Apidae</taxon>
        <taxon>Habropoda</taxon>
    </lineage>
</organism>
<dbReference type="Gene3D" id="3.30.70.1660">
    <property type="match status" value="1"/>
</dbReference>
<evidence type="ECO:0000256" key="3">
    <source>
        <dbReference type="ARBA" id="ARBA00022917"/>
    </source>
</evidence>
<protein>
    <submittedName>
        <fullName evidence="5">Peptide chain release factor 1-like, mitochondrial</fullName>
    </submittedName>
</protein>
<dbReference type="InterPro" id="IPR000352">
    <property type="entry name" value="Pep_chain_release_fac_I"/>
</dbReference>
<dbReference type="GO" id="GO:0003747">
    <property type="term" value="F:translation release factor activity"/>
    <property type="evidence" value="ECO:0007669"/>
    <property type="project" value="InterPro"/>
</dbReference>
<keyword evidence="6" id="KW-1185">Reference proteome</keyword>
<dbReference type="SUPFAM" id="SSF75620">
    <property type="entry name" value="Release factor"/>
    <property type="match status" value="1"/>
</dbReference>
<accession>A0A0L7R1Q0</accession>
<dbReference type="Gene3D" id="3.30.160.20">
    <property type="match status" value="1"/>
</dbReference>
<dbReference type="PANTHER" id="PTHR43804">
    <property type="entry name" value="LD18447P"/>
    <property type="match status" value="1"/>
</dbReference>
<dbReference type="InterPro" id="IPR050057">
    <property type="entry name" value="Prokaryotic/Mito_RF"/>
</dbReference>